<dbReference type="InterPro" id="IPR003200">
    <property type="entry name" value="Nict_dMeBzImd_PRibTrfase"/>
</dbReference>
<comment type="pathway">
    <text evidence="1 10">Nucleoside biosynthesis; alpha-ribazole biosynthesis; alpha-ribazole from 5,6-dimethylbenzimidazole: step 1/2.</text>
</comment>
<evidence type="ECO:0000256" key="9">
    <source>
        <dbReference type="ARBA" id="ARBA00047340"/>
    </source>
</evidence>
<dbReference type="Gene3D" id="1.10.1610.10">
    <property type="match status" value="1"/>
</dbReference>
<dbReference type="Gene3D" id="3.40.50.10210">
    <property type="match status" value="1"/>
</dbReference>
<evidence type="ECO:0000256" key="8">
    <source>
        <dbReference type="ARBA" id="ARBA00030686"/>
    </source>
</evidence>
<protein>
    <recommendedName>
        <fullName evidence="4 10">Nicotinate-nucleotide--dimethylbenzimidazole phosphoribosyltransferase</fullName>
        <shortName evidence="10">NN:DBI PRT</shortName>
        <ecNumber evidence="3 10">2.4.2.21</ecNumber>
    </recommendedName>
    <alternativeName>
        <fullName evidence="8 10">N(1)-alpha-phosphoribosyltransferase</fullName>
    </alternativeName>
</protein>
<dbReference type="GO" id="GO:0009236">
    <property type="term" value="P:cobalamin biosynthetic process"/>
    <property type="evidence" value="ECO:0007669"/>
    <property type="project" value="UniProtKB-UniRule"/>
</dbReference>
<dbReference type="InterPro" id="IPR017846">
    <property type="entry name" value="Nict_dMeBzImd_PRibTrfase_bact"/>
</dbReference>
<dbReference type="PANTHER" id="PTHR43463">
    <property type="entry name" value="NICOTINATE-NUCLEOTIDE--DIMETHYLBENZIMIDAZOLE PHOSPHORIBOSYLTRANSFERASE"/>
    <property type="match status" value="1"/>
</dbReference>
<evidence type="ECO:0000256" key="4">
    <source>
        <dbReference type="ARBA" id="ARBA00015486"/>
    </source>
</evidence>
<dbReference type="RefSeq" id="WP_079667817.1">
    <property type="nucleotide sequence ID" value="NZ_FUYZ01000010.1"/>
</dbReference>
<evidence type="ECO:0000256" key="6">
    <source>
        <dbReference type="ARBA" id="ARBA00022676"/>
    </source>
</evidence>
<keyword evidence="6 10" id="KW-0328">Glycosyltransferase</keyword>
<evidence type="ECO:0000256" key="2">
    <source>
        <dbReference type="ARBA" id="ARBA00007110"/>
    </source>
</evidence>
<dbReference type="OrthoDB" id="9781491at2"/>
<evidence type="ECO:0000256" key="10">
    <source>
        <dbReference type="HAMAP-Rule" id="MF_00230"/>
    </source>
</evidence>
<comment type="similarity">
    <text evidence="2 10">Belongs to the CobT family.</text>
</comment>
<dbReference type="Pfam" id="PF02277">
    <property type="entry name" value="DBI_PRT"/>
    <property type="match status" value="1"/>
</dbReference>
<keyword evidence="12" id="KW-1185">Reference proteome</keyword>
<dbReference type="GO" id="GO:0008939">
    <property type="term" value="F:nicotinate-nucleotide-dimethylbenzimidazole phosphoribosyltransferase activity"/>
    <property type="evidence" value="ECO:0007669"/>
    <property type="project" value="UniProtKB-UniRule"/>
</dbReference>
<dbReference type="UniPathway" id="UPA00061">
    <property type="reaction ID" value="UER00516"/>
</dbReference>
<dbReference type="FunFam" id="3.40.50.10210:FF:000001">
    <property type="entry name" value="Nicotinate-nucleotide--dimethylbenzimidazole phosphoribosyltransferase"/>
    <property type="match status" value="1"/>
</dbReference>
<dbReference type="NCBIfam" id="NF000996">
    <property type="entry name" value="PRK00105.1"/>
    <property type="match status" value="1"/>
</dbReference>
<dbReference type="AlphaFoldDB" id="A0A1T5G7V3"/>
<proteinExistence type="inferred from homology"/>
<dbReference type="SUPFAM" id="SSF52733">
    <property type="entry name" value="Nicotinate mononucleotide:5,6-dimethylbenzimidazole phosphoribosyltransferase (CobT)"/>
    <property type="match status" value="1"/>
</dbReference>
<accession>A0A1T5G7V3</accession>
<dbReference type="EC" id="2.4.2.21" evidence="3 10"/>
<gene>
    <name evidence="10" type="primary">cobT</name>
    <name evidence="11" type="ORF">SAMN05660477_02630</name>
</gene>
<evidence type="ECO:0000313" key="11">
    <source>
        <dbReference type="EMBL" id="SKC04462.1"/>
    </source>
</evidence>
<dbReference type="CDD" id="cd02439">
    <property type="entry name" value="DMB-PRT_CobT"/>
    <property type="match status" value="1"/>
</dbReference>
<comment type="catalytic activity">
    <reaction evidence="9 10">
        <text>5,6-dimethylbenzimidazole + nicotinate beta-D-ribonucleotide = alpha-ribazole 5'-phosphate + nicotinate + H(+)</text>
        <dbReference type="Rhea" id="RHEA:11196"/>
        <dbReference type="ChEBI" id="CHEBI:15378"/>
        <dbReference type="ChEBI" id="CHEBI:15890"/>
        <dbReference type="ChEBI" id="CHEBI:32544"/>
        <dbReference type="ChEBI" id="CHEBI:57502"/>
        <dbReference type="ChEBI" id="CHEBI:57918"/>
        <dbReference type="EC" id="2.4.2.21"/>
    </reaction>
</comment>
<dbReference type="InterPro" id="IPR023195">
    <property type="entry name" value="Nict_dMeBzImd_PRibTrfase_N"/>
</dbReference>
<comment type="function">
    <text evidence="10">Catalyzes the synthesis of alpha-ribazole-5'-phosphate from nicotinate mononucleotide (NAMN) and 5,6-dimethylbenzimidazole (DMB).</text>
</comment>
<dbReference type="HAMAP" id="MF_00230">
    <property type="entry name" value="CobT"/>
    <property type="match status" value="1"/>
</dbReference>
<sequence length="334" mass="36205">MSLKEDLQHKIDFKTKPLGALGQLENLTLKIGLAQNTLTPKLKNPHLIVFAGDHGIAQEGVSAYPPEVTYQMILNFLNNGAAINIFCKQNNINLSIVDAGVNGDFDGNKNLIHHKIAKGTKSFSSDKAMSIEDLEQCFEYSKNLVNDIAKQGTNIIGFGEMGIGNTSSASMIVNALTDISLENCVGRGTGLDNEGVTKKLEILTKARDFHGNISDPKEVLQTFGGYEVAQITGAMLAAFEKNMLLMVDGFIASAAFLVAYKINPEIKNNAIFCHQSQEVGHRLLLDYFEEKALLDLDLRLGEGTGCALAYPLIEAAVNFLNDMASFESAGVSNK</sequence>
<dbReference type="InterPro" id="IPR036087">
    <property type="entry name" value="Nict_dMeBzImd_PRibTrfase_sf"/>
</dbReference>
<dbReference type="PANTHER" id="PTHR43463:SF1">
    <property type="entry name" value="NICOTINATE-NUCLEOTIDE--DIMETHYLBENZIMIDAZOLE PHOSPHORIBOSYLTRANSFERASE"/>
    <property type="match status" value="1"/>
</dbReference>
<evidence type="ECO:0000256" key="5">
    <source>
        <dbReference type="ARBA" id="ARBA00022573"/>
    </source>
</evidence>
<dbReference type="Proteomes" id="UP000191112">
    <property type="component" value="Unassembled WGS sequence"/>
</dbReference>
<evidence type="ECO:0000256" key="7">
    <source>
        <dbReference type="ARBA" id="ARBA00022679"/>
    </source>
</evidence>
<feature type="active site" description="Proton acceptor" evidence="10">
    <location>
        <position position="302"/>
    </location>
</feature>
<organism evidence="11 12">
    <name type="scientific">Soonwooa buanensis</name>
    <dbReference type="NCBI Taxonomy" id="619805"/>
    <lineage>
        <taxon>Bacteria</taxon>
        <taxon>Pseudomonadati</taxon>
        <taxon>Bacteroidota</taxon>
        <taxon>Flavobacteriia</taxon>
        <taxon>Flavobacteriales</taxon>
        <taxon>Weeksellaceae</taxon>
        <taxon>Chryseobacterium group</taxon>
        <taxon>Soonwooa</taxon>
    </lineage>
</organism>
<evidence type="ECO:0000313" key="12">
    <source>
        <dbReference type="Proteomes" id="UP000191112"/>
    </source>
</evidence>
<name>A0A1T5G7V3_9FLAO</name>
<keyword evidence="7 10" id="KW-0808">Transferase</keyword>
<evidence type="ECO:0000256" key="3">
    <source>
        <dbReference type="ARBA" id="ARBA00011991"/>
    </source>
</evidence>
<keyword evidence="5 10" id="KW-0169">Cobalamin biosynthesis</keyword>
<reference evidence="11 12" key="1">
    <citation type="submission" date="2017-02" db="EMBL/GenBank/DDBJ databases">
        <authorList>
            <person name="Peterson S.W."/>
        </authorList>
    </citation>
    <scope>NUCLEOTIDE SEQUENCE [LARGE SCALE GENOMIC DNA]</scope>
    <source>
        <strain evidence="11 12">DSM 22323</strain>
    </source>
</reference>
<dbReference type="STRING" id="619805.SAMN05660477_02630"/>
<dbReference type="EMBL" id="FUYZ01000010">
    <property type="protein sequence ID" value="SKC04462.1"/>
    <property type="molecule type" value="Genomic_DNA"/>
</dbReference>
<evidence type="ECO:0000256" key="1">
    <source>
        <dbReference type="ARBA" id="ARBA00005049"/>
    </source>
</evidence>
<dbReference type="NCBIfam" id="TIGR03160">
    <property type="entry name" value="cobT_DBIPRT"/>
    <property type="match status" value="1"/>
</dbReference>